<reference evidence="2" key="1">
    <citation type="submission" date="2016-01" db="EMBL/GenBank/DDBJ databases">
        <title>Draft genome sequence of Thermodesulfovibrio aggregans strain TGE-P1.</title>
        <authorList>
            <person name="Sekiguchi Y."/>
            <person name="Ohashi A."/>
            <person name="Matsuura N."/>
            <person name="Tourlousse M.D."/>
        </authorList>
    </citation>
    <scope>NUCLEOTIDE SEQUENCE [LARGE SCALE GENOMIC DNA]</scope>
    <source>
        <strain evidence="2">TGE-P1</strain>
    </source>
</reference>
<proteinExistence type="predicted"/>
<dbReference type="STRING" id="86166.TAGGR_3160"/>
<dbReference type="AlphaFoldDB" id="A0A0U9HRM0"/>
<name>A0A0U9HRM0_9BACT</name>
<evidence type="ECO:0000313" key="2">
    <source>
        <dbReference type="Proteomes" id="UP000054976"/>
    </source>
</evidence>
<keyword evidence="2" id="KW-1185">Reference proteome</keyword>
<dbReference type="RefSeq" id="WP_059177114.1">
    <property type="nucleotide sequence ID" value="NZ_BCNO01000003.1"/>
</dbReference>
<accession>A0A0U9HRM0</accession>
<sequence length="60" mass="7043">MDEKKKPLQERIAIVKMLPRDIKEQLTVEEMNALLYDEVLPDSLLEKLKDYLADIENPSE</sequence>
<evidence type="ECO:0000313" key="1">
    <source>
        <dbReference type="EMBL" id="GAQ95687.1"/>
    </source>
</evidence>
<dbReference type="OrthoDB" id="9803519at2"/>
<gene>
    <name evidence="1" type="ORF">TAGGR_3160</name>
</gene>
<organism evidence="1 2">
    <name type="scientific">Thermodesulfovibrio aggregans</name>
    <dbReference type="NCBI Taxonomy" id="86166"/>
    <lineage>
        <taxon>Bacteria</taxon>
        <taxon>Pseudomonadati</taxon>
        <taxon>Nitrospirota</taxon>
        <taxon>Thermodesulfovibrionia</taxon>
        <taxon>Thermodesulfovibrionales</taxon>
        <taxon>Thermodesulfovibrionaceae</taxon>
        <taxon>Thermodesulfovibrio</taxon>
    </lineage>
</organism>
<protein>
    <submittedName>
        <fullName evidence="1">Uncharacterized protein</fullName>
    </submittedName>
</protein>
<dbReference type="Proteomes" id="UP000054976">
    <property type="component" value="Unassembled WGS sequence"/>
</dbReference>
<comment type="caution">
    <text evidence="1">The sequence shown here is derived from an EMBL/GenBank/DDBJ whole genome shotgun (WGS) entry which is preliminary data.</text>
</comment>
<dbReference type="EMBL" id="BCNO01000003">
    <property type="protein sequence ID" value="GAQ95687.1"/>
    <property type="molecule type" value="Genomic_DNA"/>
</dbReference>